<evidence type="ECO:0000256" key="4">
    <source>
        <dbReference type="ARBA" id="ARBA00022679"/>
    </source>
</evidence>
<dbReference type="PANTHER" id="PTHR46223">
    <property type="entry name" value="HISTONE-LYSINE N-METHYLTRANSFERASE SUV39H"/>
    <property type="match status" value="1"/>
</dbReference>
<keyword evidence="7" id="KW-0862">Zinc</keyword>
<gene>
    <name evidence="8" type="ORF">D915_006175</name>
</gene>
<keyword evidence="2" id="KW-0158">Chromosome</keyword>
<dbReference type="GO" id="GO:0005694">
    <property type="term" value="C:chromosome"/>
    <property type="evidence" value="ECO:0007669"/>
    <property type="project" value="UniProtKB-SubCell"/>
</dbReference>
<accession>A0A2H1C7G6</accession>
<dbReference type="InterPro" id="IPR046341">
    <property type="entry name" value="SET_dom_sf"/>
</dbReference>
<evidence type="ECO:0000256" key="2">
    <source>
        <dbReference type="ARBA" id="ARBA00022454"/>
    </source>
</evidence>
<evidence type="ECO:0000256" key="5">
    <source>
        <dbReference type="ARBA" id="ARBA00022691"/>
    </source>
</evidence>
<dbReference type="Pfam" id="PF00856">
    <property type="entry name" value="SET"/>
    <property type="match status" value="1"/>
</dbReference>
<dbReference type="InterPro" id="IPR001214">
    <property type="entry name" value="SET_dom"/>
</dbReference>
<dbReference type="EMBL" id="JXXN02002385">
    <property type="protein sequence ID" value="THD23020.1"/>
    <property type="molecule type" value="Genomic_DNA"/>
</dbReference>
<comment type="caution">
    <text evidence="8">The sequence shown here is derived from an EMBL/GenBank/DDBJ whole genome shotgun (WGS) entry which is preliminary data.</text>
</comment>
<name>A0A2H1C7G6_FASHE</name>
<evidence type="ECO:0000256" key="3">
    <source>
        <dbReference type="ARBA" id="ARBA00022603"/>
    </source>
</evidence>
<evidence type="ECO:0000256" key="1">
    <source>
        <dbReference type="ARBA" id="ARBA00004286"/>
    </source>
</evidence>
<keyword evidence="3" id="KW-0489">Methyltransferase</keyword>
<dbReference type="PROSITE" id="PS50280">
    <property type="entry name" value="SET"/>
    <property type="match status" value="1"/>
</dbReference>
<reference evidence="8" key="1">
    <citation type="submission" date="2019-03" db="EMBL/GenBank/DDBJ databases">
        <title>Improved annotation for the trematode Fasciola hepatica.</title>
        <authorList>
            <person name="Choi Y.-J."/>
            <person name="Martin J."/>
            <person name="Mitreva M."/>
        </authorList>
    </citation>
    <scope>NUCLEOTIDE SEQUENCE [LARGE SCALE GENOMIC DNA]</scope>
</reference>
<keyword evidence="9" id="KW-1185">Reference proteome</keyword>
<sequence>MELLFHENIPLVAIAEQLEGCACGMWCCCSTASPECPCRLRSTNPYNIQGLLTNFSASLFECNSDCVCGMNCSNRLVQTHLGRLTSVSEGQKQNRIYRIAEIPNVGKGLVADRDILCGEMVCAYLGEVVPPEVGVLRERTQLNRLGRTYVLTMREYAHDQLVAVTCIDGDVDLPNMGRPDARLVNHSCDANMTVIPLRVDSGIPYAVLFASRFIPRDTELTFNYADGIADVNRLNSGTQCQCNATSCLGYLPRVM</sequence>
<evidence type="ECO:0000313" key="8">
    <source>
        <dbReference type="EMBL" id="THD23020.1"/>
    </source>
</evidence>
<dbReference type="InterPro" id="IPR003616">
    <property type="entry name" value="Post-SET_dom"/>
</dbReference>
<comment type="subcellular location">
    <subcellularLocation>
        <location evidence="1">Chromosome</location>
    </subcellularLocation>
</comment>
<protein>
    <submittedName>
        <fullName evidence="8">Histone-lysine N-methyltransferase SETMAR</fullName>
    </submittedName>
</protein>
<organism evidence="8 9">
    <name type="scientific">Fasciola hepatica</name>
    <name type="common">Liver fluke</name>
    <dbReference type="NCBI Taxonomy" id="6192"/>
    <lineage>
        <taxon>Eukaryota</taxon>
        <taxon>Metazoa</taxon>
        <taxon>Spiralia</taxon>
        <taxon>Lophotrochozoa</taxon>
        <taxon>Platyhelminthes</taxon>
        <taxon>Trematoda</taxon>
        <taxon>Digenea</taxon>
        <taxon>Plagiorchiida</taxon>
        <taxon>Echinostomata</taxon>
        <taxon>Echinostomatoidea</taxon>
        <taxon>Fasciolidae</taxon>
        <taxon>Fasciola</taxon>
    </lineage>
</organism>
<dbReference type="AlphaFoldDB" id="A0A2H1C7G6"/>
<dbReference type="SMART" id="SM00317">
    <property type="entry name" value="SET"/>
    <property type="match status" value="1"/>
</dbReference>
<dbReference type="Gene3D" id="2.170.270.10">
    <property type="entry name" value="SET domain"/>
    <property type="match status" value="1"/>
</dbReference>
<dbReference type="GO" id="GO:0008168">
    <property type="term" value="F:methyltransferase activity"/>
    <property type="evidence" value="ECO:0007669"/>
    <property type="project" value="UniProtKB-KW"/>
</dbReference>
<evidence type="ECO:0000313" key="9">
    <source>
        <dbReference type="Proteomes" id="UP000230066"/>
    </source>
</evidence>
<dbReference type="SUPFAM" id="SSF82199">
    <property type="entry name" value="SET domain"/>
    <property type="match status" value="1"/>
</dbReference>
<keyword evidence="4" id="KW-0808">Transferase</keyword>
<dbReference type="PANTHER" id="PTHR46223:SF3">
    <property type="entry name" value="HISTONE-LYSINE N-METHYLTRANSFERASE SET-23"/>
    <property type="match status" value="1"/>
</dbReference>
<keyword evidence="5" id="KW-0949">S-adenosyl-L-methionine</keyword>
<dbReference type="Proteomes" id="UP000230066">
    <property type="component" value="Unassembled WGS sequence"/>
</dbReference>
<proteinExistence type="predicted"/>
<evidence type="ECO:0000256" key="6">
    <source>
        <dbReference type="ARBA" id="ARBA00022723"/>
    </source>
</evidence>
<dbReference type="GO" id="GO:0032259">
    <property type="term" value="P:methylation"/>
    <property type="evidence" value="ECO:0007669"/>
    <property type="project" value="UniProtKB-KW"/>
</dbReference>
<evidence type="ECO:0000256" key="7">
    <source>
        <dbReference type="ARBA" id="ARBA00022833"/>
    </source>
</evidence>
<keyword evidence="6" id="KW-0479">Metal-binding</keyword>
<dbReference type="GO" id="GO:0046872">
    <property type="term" value="F:metal ion binding"/>
    <property type="evidence" value="ECO:0007669"/>
    <property type="project" value="UniProtKB-KW"/>
</dbReference>
<dbReference type="PROSITE" id="PS50868">
    <property type="entry name" value="POST_SET"/>
    <property type="match status" value="1"/>
</dbReference>
<dbReference type="InterPro" id="IPR050973">
    <property type="entry name" value="H3K9_Histone-Lys_N-MTase"/>
</dbReference>